<gene>
    <name evidence="1" type="primary">SAP30L</name>
</gene>
<keyword evidence="2" id="KW-1185">Reference proteome</keyword>
<accession>A0ABI7YXP9</accession>
<reference evidence="1" key="3">
    <citation type="submission" date="2025-09" db="UniProtKB">
        <authorList>
            <consortium name="Ensembl"/>
        </authorList>
    </citation>
    <scope>IDENTIFICATION</scope>
    <source>
        <strain evidence="1">breed Abyssinian</strain>
    </source>
</reference>
<evidence type="ECO:0008006" key="3">
    <source>
        <dbReference type="Google" id="ProtNLM"/>
    </source>
</evidence>
<proteinExistence type="predicted"/>
<evidence type="ECO:0000313" key="1">
    <source>
        <dbReference type="Ensembl" id="ENSFCTP00005038832.1"/>
    </source>
</evidence>
<reference evidence="1 2" key="1">
    <citation type="submission" date="2021-02" db="EMBL/GenBank/DDBJ databases">
        <title>Safari Cat Assemblies.</title>
        <authorList>
            <person name="Bredemeyer K.R."/>
            <person name="Murphy W.J."/>
        </authorList>
    </citation>
    <scope>NUCLEOTIDE SEQUENCE [LARGE SCALE GENOMIC DNA]</scope>
</reference>
<name>A0ABI7YXP9_FELCA</name>
<reference evidence="1" key="2">
    <citation type="submission" date="2025-08" db="UniProtKB">
        <authorList>
            <consortium name="Ensembl"/>
        </authorList>
    </citation>
    <scope>IDENTIFICATION</scope>
    <source>
        <strain evidence="1">breed Abyssinian</strain>
    </source>
</reference>
<evidence type="ECO:0000313" key="2">
    <source>
        <dbReference type="Proteomes" id="UP000823872"/>
    </source>
</evidence>
<protein>
    <recommendedName>
        <fullName evidence="3">Lymphocyte expansion molecule</fullName>
    </recommendedName>
</protein>
<organism evidence="1 2">
    <name type="scientific">Felis catus</name>
    <name type="common">Cat</name>
    <name type="synonym">Felis silvestris catus</name>
    <dbReference type="NCBI Taxonomy" id="9685"/>
    <lineage>
        <taxon>Eukaryota</taxon>
        <taxon>Metazoa</taxon>
        <taxon>Chordata</taxon>
        <taxon>Craniata</taxon>
        <taxon>Vertebrata</taxon>
        <taxon>Euteleostomi</taxon>
        <taxon>Mammalia</taxon>
        <taxon>Eutheria</taxon>
        <taxon>Laurasiatheria</taxon>
        <taxon>Carnivora</taxon>
        <taxon>Feliformia</taxon>
        <taxon>Felidae</taxon>
        <taxon>Felinae</taxon>
        <taxon>Felis</taxon>
    </lineage>
</organism>
<dbReference type="Proteomes" id="UP000823872">
    <property type="component" value="Chromosome B2"/>
</dbReference>
<sequence>KQTYRPKNRVESPGIKPCIYGPPIFSKNTRWSKDSIVSSTNGDGELNVHTQKNETGPLSYTTYKKQTTYSKNLYVRPEILKLLQKKHGRKLHDIGFGKDFIDKAPKAQATKAKADKWDYINLKCPAQQRKQPTQQKDNLQNGRKYLQTMYLIRGNSLNT</sequence>
<dbReference type="Ensembl" id="ENSFCTT00005052891.1">
    <property type="protein sequence ID" value="ENSFCTP00005038832.1"/>
    <property type="gene ID" value="ENSFCTG00005018410.1"/>
</dbReference>